<keyword evidence="2 5" id="KW-0805">Transcription regulation</keyword>
<dbReference type="InterPro" id="IPR002571">
    <property type="entry name" value="HrcA"/>
</dbReference>
<dbReference type="Gene3D" id="1.10.10.10">
    <property type="entry name" value="Winged helix-like DNA-binding domain superfamily/Winged helix DNA-binding domain"/>
    <property type="match status" value="1"/>
</dbReference>
<gene>
    <name evidence="5" type="primary">hrcA</name>
    <name evidence="8" type="ORF">SAMN02910265_01577</name>
</gene>
<dbReference type="InterPro" id="IPR005104">
    <property type="entry name" value="WHTH_HrcA_DNA-bd"/>
</dbReference>
<evidence type="ECO:0000256" key="1">
    <source>
        <dbReference type="ARBA" id="ARBA00022491"/>
    </source>
</evidence>
<evidence type="ECO:0000313" key="8">
    <source>
        <dbReference type="EMBL" id="SEH57656.1"/>
    </source>
</evidence>
<protein>
    <recommendedName>
        <fullName evidence="5">Heat-inducible transcription repressor HrcA</fullName>
    </recommendedName>
</protein>
<dbReference type="InterPro" id="IPR023120">
    <property type="entry name" value="WHTH_transcript_rep_HrcA_IDD"/>
</dbReference>
<dbReference type="GO" id="GO:0045892">
    <property type="term" value="P:negative regulation of DNA-templated transcription"/>
    <property type="evidence" value="ECO:0007669"/>
    <property type="project" value="UniProtKB-UniRule"/>
</dbReference>
<dbReference type="HAMAP" id="MF_00081">
    <property type="entry name" value="HrcA"/>
    <property type="match status" value="1"/>
</dbReference>
<dbReference type="PANTHER" id="PTHR34824">
    <property type="entry name" value="HEAT-INDUCIBLE TRANSCRIPTION REPRESSOR HRCA"/>
    <property type="match status" value="1"/>
</dbReference>
<evidence type="ECO:0000259" key="7">
    <source>
        <dbReference type="Pfam" id="PF03444"/>
    </source>
</evidence>
<dbReference type="SUPFAM" id="SSF55781">
    <property type="entry name" value="GAF domain-like"/>
    <property type="match status" value="1"/>
</dbReference>
<dbReference type="InterPro" id="IPR036388">
    <property type="entry name" value="WH-like_DNA-bd_sf"/>
</dbReference>
<feature type="domain" description="Heat-inducible transcription repressor HrcA C-terminal" evidence="6">
    <location>
        <begin position="105"/>
        <end position="317"/>
    </location>
</feature>
<evidence type="ECO:0000256" key="5">
    <source>
        <dbReference type="HAMAP-Rule" id="MF_00081"/>
    </source>
</evidence>
<name>A0A1H6JA96_RUMFL</name>
<dbReference type="Gene3D" id="3.30.450.40">
    <property type="match status" value="1"/>
</dbReference>
<dbReference type="PANTHER" id="PTHR34824:SF1">
    <property type="entry name" value="HEAT-INDUCIBLE TRANSCRIPTION REPRESSOR HRCA"/>
    <property type="match status" value="1"/>
</dbReference>
<evidence type="ECO:0000256" key="3">
    <source>
        <dbReference type="ARBA" id="ARBA00023016"/>
    </source>
</evidence>
<dbReference type="Pfam" id="PF01628">
    <property type="entry name" value="HrcA"/>
    <property type="match status" value="1"/>
</dbReference>
<comment type="similarity">
    <text evidence="5">Belongs to the HrcA family.</text>
</comment>
<proteinExistence type="inferred from homology"/>
<dbReference type="GO" id="GO:0003677">
    <property type="term" value="F:DNA binding"/>
    <property type="evidence" value="ECO:0007669"/>
    <property type="project" value="InterPro"/>
</dbReference>
<dbReference type="InterPro" id="IPR029016">
    <property type="entry name" value="GAF-like_dom_sf"/>
</dbReference>
<dbReference type="OrthoDB" id="9783139at2"/>
<evidence type="ECO:0000256" key="2">
    <source>
        <dbReference type="ARBA" id="ARBA00023015"/>
    </source>
</evidence>
<dbReference type="Proteomes" id="UP000183190">
    <property type="component" value="Unassembled WGS sequence"/>
</dbReference>
<dbReference type="EMBL" id="FNWV01000004">
    <property type="protein sequence ID" value="SEH57656.1"/>
    <property type="molecule type" value="Genomic_DNA"/>
</dbReference>
<dbReference type="AlphaFoldDB" id="A0A1H6JA96"/>
<dbReference type="Pfam" id="PF03444">
    <property type="entry name" value="WHD_HrcA"/>
    <property type="match status" value="1"/>
</dbReference>
<accession>A0A1H6JA96</accession>
<dbReference type="Gene3D" id="3.30.390.60">
    <property type="entry name" value="Heat-inducible transcription repressor hrca homolog, domain 3"/>
    <property type="match status" value="1"/>
</dbReference>
<reference evidence="8 9" key="1">
    <citation type="submission" date="2016-10" db="EMBL/GenBank/DDBJ databases">
        <authorList>
            <person name="de Groot N.N."/>
        </authorList>
    </citation>
    <scope>NUCLEOTIDE SEQUENCE [LARGE SCALE GENOMIC DNA]</scope>
    <source>
        <strain evidence="8 9">YAD2003</strain>
    </source>
</reference>
<keyword evidence="4 5" id="KW-0804">Transcription</keyword>
<dbReference type="PIRSF" id="PIRSF005485">
    <property type="entry name" value="HrcA"/>
    <property type="match status" value="1"/>
</dbReference>
<dbReference type="InterPro" id="IPR021153">
    <property type="entry name" value="HrcA_C"/>
</dbReference>
<keyword evidence="3 5" id="KW-0346">Stress response</keyword>
<dbReference type="SUPFAM" id="SSF46785">
    <property type="entry name" value="Winged helix' DNA-binding domain"/>
    <property type="match status" value="1"/>
</dbReference>
<evidence type="ECO:0000313" key="9">
    <source>
        <dbReference type="Proteomes" id="UP000183190"/>
    </source>
</evidence>
<feature type="domain" description="Winged helix-turn-helix transcription repressor HrcA DNA-binding" evidence="7">
    <location>
        <begin position="7"/>
        <end position="71"/>
    </location>
</feature>
<evidence type="ECO:0000259" key="6">
    <source>
        <dbReference type="Pfam" id="PF01628"/>
    </source>
</evidence>
<dbReference type="RefSeq" id="WP_074716109.1">
    <property type="nucleotide sequence ID" value="NZ_FNWV01000004.1"/>
</dbReference>
<keyword evidence="1 5" id="KW-0678">Repressor</keyword>
<sequence>MDDRKLKILAAVVDEYVRTGEPVGSKSISKLENINVSSATIRNDMAALEQMGYLEQPHTSAGRVPTFKGYRLYIDELMTPHDLPDEEKRRLDEMLGDKDTPEELLVQNAATALTEITQCAAVVSNAVPRFSVISKVEVIPTGKRLYVILLITSNGSIKNKACRLEFDLSHEQLDFFTHYIEENLSGVSVDELSEDVFDKMVAAVSAYMVSLSPLVKGICELSEDLRQEELTVSGGEKLLSCEDLDKMEVVRFIEHKDGLSELLENAFSGIQVKFGAENDSLAIGNSSLIVSKYRKGGKEAGSLGIIGPMRVDYKKIIPYVEYLTQKISYLMDGTDDDIINAPPNGQEL</sequence>
<dbReference type="NCBIfam" id="TIGR00331">
    <property type="entry name" value="hrcA"/>
    <property type="match status" value="1"/>
</dbReference>
<evidence type="ECO:0000256" key="4">
    <source>
        <dbReference type="ARBA" id="ARBA00023163"/>
    </source>
</evidence>
<organism evidence="8 9">
    <name type="scientific">Ruminococcus flavefaciens</name>
    <dbReference type="NCBI Taxonomy" id="1265"/>
    <lineage>
        <taxon>Bacteria</taxon>
        <taxon>Bacillati</taxon>
        <taxon>Bacillota</taxon>
        <taxon>Clostridia</taxon>
        <taxon>Eubacteriales</taxon>
        <taxon>Oscillospiraceae</taxon>
        <taxon>Ruminococcus</taxon>
    </lineage>
</organism>
<dbReference type="InterPro" id="IPR036390">
    <property type="entry name" value="WH_DNA-bd_sf"/>
</dbReference>
<comment type="function">
    <text evidence="5">Negative regulator of class I heat shock genes (grpE-dnaK-dnaJ and groELS operons). Prevents heat-shock induction of these operons.</text>
</comment>